<evidence type="ECO:0000256" key="4">
    <source>
        <dbReference type="ARBA" id="ARBA00022692"/>
    </source>
</evidence>
<keyword evidence="4 8" id="KW-0812">Transmembrane</keyword>
<feature type="region of interest" description="Disordered" evidence="7">
    <location>
        <begin position="28"/>
        <end position="69"/>
    </location>
</feature>
<dbReference type="Gene3D" id="2.30.30.60">
    <property type="match status" value="1"/>
</dbReference>
<feature type="transmembrane region" description="Helical" evidence="8">
    <location>
        <begin position="368"/>
        <end position="388"/>
    </location>
</feature>
<feature type="signal peptide" evidence="9">
    <location>
        <begin position="1"/>
        <end position="26"/>
    </location>
</feature>
<accession>A0A5M6D0G3</accession>
<organism evidence="12 13">
    <name type="scientific">Roseiconus nitratireducens</name>
    <dbReference type="NCBI Taxonomy" id="2605748"/>
    <lineage>
        <taxon>Bacteria</taxon>
        <taxon>Pseudomonadati</taxon>
        <taxon>Planctomycetota</taxon>
        <taxon>Planctomycetia</taxon>
        <taxon>Pirellulales</taxon>
        <taxon>Pirellulaceae</taxon>
        <taxon>Roseiconus</taxon>
    </lineage>
</organism>
<feature type="region of interest" description="Disordered" evidence="7">
    <location>
        <begin position="140"/>
        <end position="208"/>
    </location>
</feature>
<evidence type="ECO:0000256" key="9">
    <source>
        <dbReference type="SAM" id="SignalP"/>
    </source>
</evidence>
<dbReference type="EMBL" id="VWOX01000022">
    <property type="protein sequence ID" value="KAA5539069.1"/>
    <property type="molecule type" value="Genomic_DNA"/>
</dbReference>
<feature type="compositionally biased region" description="Low complexity" evidence="7">
    <location>
        <begin position="187"/>
        <end position="196"/>
    </location>
</feature>
<feature type="domain" description="Mechanosensitive ion channel MscS" evidence="10">
    <location>
        <begin position="376"/>
        <end position="441"/>
    </location>
</feature>
<evidence type="ECO:0000259" key="11">
    <source>
        <dbReference type="Pfam" id="PF21082"/>
    </source>
</evidence>
<feature type="compositionally biased region" description="Acidic residues" evidence="7">
    <location>
        <begin position="172"/>
        <end position="186"/>
    </location>
</feature>
<dbReference type="InterPro" id="IPR006685">
    <property type="entry name" value="MscS_channel_2nd"/>
</dbReference>
<feature type="domain" description="Mechanosensitive ion channel MscS C-terminal" evidence="11">
    <location>
        <begin position="448"/>
        <end position="530"/>
    </location>
</feature>
<evidence type="ECO:0000256" key="8">
    <source>
        <dbReference type="SAM" id="Phobius"/>
    </source>
</evidence>
<evidence type="ECO:0000259" key="10">
    <source>
        <dbReference type="Pfam" id="PF00924"/>
    </source>
</evidence>
<dbReference type="Proteomes" id="UP000324479">
    <property type="component" value="Unassembled WGS sequence"/>
</dbReference>
<proteinExistence type="inferred from homology"/>
<dbReference type="RefSeq" id="WP_150079443.1">
    <property type="nucleotide sequence ID" value="NZ_VWOX01000022.1"/>
</dbReference>
<dbReference type="InterPro" id="IPR045275">
    <property type="entry name" value="MscS_archaea/bacteria_type"/>
</dbReference>
<sequence>MIESLLKLSLAFALLLGTPWAGTTFAQEADSGEAAEASDEGGEEASAAGAADQDAKDPPYEPITTVNPQIPPDQLEILVKPLTKSELQGEADAWLELLRKKAKQIAAAQLAVKKTNEAMDAGDGRAAEAAMKAADAVQKKAEAEAEATEKEMSEKAQKQLGLDEAPPTPGDDSADQEDASGDEDAAGETTGEAAGDTEGDAQGGMGAAASAKKEQLLADVSELQDQRTAIADRLEVVLYSLELKGGDVEEYRNYAVAVSGIDLDATDASATWAAITGWLASKEGGQRWLWNIALFLLILLITWIAARVIAAVVNWLLERKVKLSTLAEKLISRTIKDVIMLIGFAIALTALEIDITPILAAIGAAGFIIGFALQGTLSNFASGLMILINRPFDEGDVVNAGGVTGTVNQMNLVSTTFRTFDNQTIHVPNNEIWGSVITNITANDNRRVDMEFGIGYEDDFEEAERIIREVVTQHELVLEDPEPMVVMHELGDSCVKIVCRPWAKTSDWWTVKTEVTRRVKQRFDQAGISIPFPQQDVHLYQHAAETAG</sequence>
<dbReference type="InterPro" id="IPR049278">
    <property type="entry name" value="MS_channel_C"/>
</dbReference>
<evidence type="ECO:0000256" key="2">
    <source>
        <dbReference type="ARBA" id="ARBA00008017"/>
    </source>
</evidence>
<dbReference type="Gene3D" id="1.10.287.1260">
    <property type="match status" value="1"/>
</dbReference>
<feature type="transmembrane region" description="Helical" evidence="8">
    <location>
        <begin position="338"/>
        <end position="362"/>
    </location>
</feature>
<keyword evidence="6 8" id="KW-0472">Membrane</keyword>
<evidence type="ECO:0000256" key="5">
    <source>
        <dbReference type="ARBA" id="ARBA00022989"/>
    </source>
</evidence>
<dbReference type="PANTHER" id="PTHR30221">
    <property type="entry name" value="SMALL-CONDUCTANCE MECHANOSENSITIVE CHANNEL"/>
    <property type="match status" value="1"/>
</dbReference>
<dbReference type="SUPFAM" id="SSF82861">
    <property type="entry name" value="Mechanosensitive channel protein MscS (YggB), transmembrane region"/>
    <property type="match status" value="1"/>
</dbReference>
<dbReference type="Pfam" id="PF21082">
    <property type="entry name" value="MS_channel_3rd"/>
    <property type="match status" value="1"/>
</dbReference>
<feature type="transmembrane region" description="Helical" evidence="8">
    <location>
        <begin position="288"/>
        <end position="317"/>
    </location>
</feature>
<dbReference type="GO" id="GO:0008381">
    <property type="term" value="F:mechanosensitive monoatomic ion channel activity"/>
    <property type="evidence" value="ECO:0007669"/>
    <property type="project" value="InterPro"/>
</dbReference>
<dbReference type="Pfam" id="PF00924">
    <property type="entry name" value="MS_channel_2nd"/>
    <property type="match status" value="1"/>
</dbReference>
<name>A0A5M6D0G3_9BACT</name>
<comment type="similarity">
    <text evidence="2">Belongs to the MscS (TC 1.A.23) family.</text>
</comment>
<dbReference type="AlphaFoldDB" id="A0A5M6D0G3"/>
<dbReference type="GO" id="GO:0005886">
    <property type="term" value="C:plasma membrane"/>
    <property type="evidence" value="ECO:0007669"/>
    <property type="project" value="UniProtKB-SubCell"/>
</dbReference>
<dbReference type="InterPro" id="IPR010920">
    <property type="entry name" value="LSM_dom_sf"/>
</dbReference>
<dbReference type="InterPro" id="IPR011066">
    <property type="entry name" value="MscS_channel_C_sf"/>
</dbReference>
<gene>
    <name evidence="12" type="ORF">FYK55_25360</name>
</gene>
<comment type="subcellular location">
    <subcellularLocation>
        <location evidence="1">Cell membrane</location>
        <topology evidence="1">Multi-pass membrane protein</topology>
    </subcellularLocation>
</comment>
<keyword evidence="9" id="KW-0732">Signal</keyword>
<protein>
    <submittedName>
        <fullName evidence="12">Mechanosensitive ion channel family protein</fullName>
    </submittedName>
</protein>
<comment type="caution">
    <text evidence="12">The sequence shown here is derived from an EMBL/GenBank/DDBJ whole genome shotgun (WGS) entry which is preliminary data.</text>
</comment>
<evidence type="ECO:0000313" key="12">
    <source>
        <dbReference type="EMBL" id="KAA5539069.1"/>
    </source>
</evidence>
<evidence type="ECO:0000256" key="6">
    <source>
        <dbReference type="ARBA" id="ARBA00023136"/>
    </source>
</evidence>
<dbReference type="SUPFAM" id="SSF50182">
    <property type="entry name" value="Sm-like ribonucleoproteins"/>
    <property type="match status" value="1"/>
</dbReference>
<dbReference type="SUPFAM" id="SSF82689">
    <property type="entry name" value="Mechanosensitive channel protein MscS (YggB), C-terminal domain"/>
    <property type="match status" value="1"/>
</dbReference>
<evidence type="ECO:0000256" key="3">
    <source>
        <dbReference type="ARBA" id="ARBA00022475"/>
    </source>
</evidence>
<dbReference type="InterPro" id="IPR023408">
    <property type="entry name" value="MscS_beta-dom_sf"/>
</dbReference>
<feature type="compositionally biased region" description="Basic and acidic residues" evidence="7">
    <location>
        <begin position="140"/>
        <end position="157"/>
    </location>
</feature>
<feature type="chain" id="PRO_5024270393" evidence="9">
    <location>
        <begin position="27"/>
        <end position="548"/>
    </location>
</feature>
<feature type="compositionally biased region" description="Acidic residues" evidence="7">
    <location>
        <begin position="30"/>
        <end position="43"/>
    </location>
</feature>
<keyword evidence="3" id="KW-1003">Cell membrane</keyword>
<evidence type="ECO:0000256" key="7">
    <source>
        <dbReference type="SAM" id="MobiDB-lite"/>
    </source>
</evidence>
<reference evidence="12 13" key="1">
    <citation type="submission" date="2019-08" db="EMBL/GenBank/DDBJ databases">
        <authorList>
            <person name="Dhanesh K."/>
            <person name="Kumar G."/>
            <person name="Sasikala C."/>
            <person name="Venkata Ramana C."/>
        </authorList>
    </citation>
    <scope>NUCLEOTIDE SEQUENCE [LARGE SCALE GENOMIC DNA]</scope>
    <source>
        <strain evidence="12 13">JC645</strain>
    </source>
</reference>
<evidence type="ECO:0000313" key="13">
    <source>
        <dbReference type="Proteomes" id="UP000324479"/>
    </source>
</evidence>
<evidence type="ECO:0000256" key="1">
    <source>
        <dbReference type="ARBA" id="ARBA00004651"/>
    </source>
</evidence>
<dbReference type="Gene3D" id="3.30.70.100">
    <property type="match status" value="1"/>
</dbReference>
<keyword evidence="13" id="KW-1185">Reference proteome</keyword>
<dbReference type="InterPro" id="IPR011014">
    <property type="entry name" value="MscS_channel_TM-2"/>
</dbReference>
<dbReference type="PANTHER" id="PTHR30221:SF1">
    <property type="entry name" value="SMALL-CONDUCTANCE MECHANOSENSITIVE CHANNEL"/>
    <property type="match status" value="1"/>
</dbReference>
<keyword evidence="5 8" id="KW-1133">Transmembrane helix</keyword>